<reference evidence="1 2" key="1">
    <citation type="submission" date="2020-05" db="EMBL/GenBank/DDBJ databases">
        <title>DNA-SIP metagenomic assembled genomes.</title>
        <authorList>
            <person name="Yu J."/>
        </authorList>
    </citation>
    <scope>NUCLEOTIDE SEQUENCE [LARGE SCALE GENOMIC DNA]</scope>
    <source>
        <strain evidence="1">Bin5.27</strain>
    </source>
</reference>
<name>A0A850C4P7_9ACTN</name>
<dbReference type="Proteomes" id="UP000574690">
    <property type="component" value="Unassembled WGS sequence"/>
</dbReference>
<gene>
    <name evidence="1" type="ORF">HOQ43_11010</name>
</gene>
<proteinExistence type="predicted"/>
<dbReference type="AlphaFoldDB" id="A0A850C4P7"/>
<sequence>MTVAPNGVKGFEPAAGREDVGHLVLDDGIVVPTDRVEAIMSGAEDPRRYNVSQLLAGGHIDAAAVPEAELDPREYDGLVPADDHAVSAAETQTVTVTIADTADAVPERNFIQWYDAASGERGEFVFDETGSGTVELPPGEYLIYGGVWNEDDSGVETEVVTGVLPVTVEDDPVDTRFGGSDVSPVTSEVEQPDAVRGHVDIAVGFQGPFDEEGDGNGALFFLGPDADVYVLPEPELPEGYELDFLYKSRFASPEGAAEPYLYNLAFGGLGGYPEDLSFAVADEELSVEETTYNAFGIATRGRTSDAGNPGSSFGGWCEQIWVNAPSTRTNYRTAGPDVSWGGTSDFGNFDEEDFYLLDGFSRYYQDRVLEVGKTTAAENFGPIGGGTAQMMLSDDGDTTWGSVALWPAGGHNGETTDLLGYEGTAKLSLDGEVLGSFDGADMALGLSAELPKAGRYTLTSKSSRGTDVVPFGVNNTLAWEFDLDPAAIPEGEILSVSLPVVAMSADGVESGYVDADEPLDVTLDLAVEQSAEPVTAESMTFQVSYDEGGTWIDVPIDLDCGTATATLEFPEGAEHVSTRFFATDDAGTEVEQTTIRSFGLK</sequence>
<dbReference type="EMBL" id="JABFXE010000452">
    <property type="protein sequence ID" value="NUQ88979.1"/>
    <property type="molecule type" value="Genomic_DNA"/>
</dbReference>
<organism evidence="1 2">
    <name type="scientific">Glycomyces artemisiae</name>
    <dbReference type="NCBI Taxonomy" id="1076443"/>
    <lineage>
        <taxon>Bacteria</taxon>
        <taxon>Bacillati</taxon>
        <taxon>Actinomycetota</taxon>
        <taxon>Actinomycetes</taxon>
        <taxon>Glycomycetales</taxon>
        <taxon>Glycomycetaceae</taxon>
        <taxon>Glycomyces</taxon>
    </lineage>
</organism>
<comment type="caution">
    <text evidence="1">The sequence shown here is derived from an EMBL/GenBank/DDBJ whole genome shotgun (WGS) entry which is preliminary data.</text>
</comment>
<evidence type="ECO:0000313" key="1">
    <source>
        <dbReference type="EMBL" id="NUQ88979.1"/>
    </source>
</evidence>
<accession>A0A850C4P7</accession>
<evidence type="ECO:0000313" key="2">
    <source>
        <dbReference type="Proteomes" id="UP000574690"/>
    </source>
</evidence>
<protein>
    <submittedName>
        <fullName evidence="1">Uncharacterized protein</fullName>
    </submittedName>
</protein>